<dbReference type="Pfam" id="PF25917">
    <property type="entry name" value="BSH_RND"/>
    <property type="match status" value="1"/>
</dbReference>
<dbReference type="Gene3D" id="2.40.30.170">
    <property type="match status" value="1"/>
</dbReference>
<feature type="coiled-coil region" evidence="1">
    <location>
        <begin position="129"/>
        <end position="156"/>
    </location>
</feature>
<dbReference type="SUPFAM" id="SSF111369">
    <property type="entry name" value="HlyD-like secretion proteins"/>
    <property type="match status" value="2"/>
</dbReference>
<feature type="domain" description="Multidrug resistance protein MdtA-like barrel-sandwich hybrid" evidence="4">
    <location>
        <begin position="75"/>
        <end position="267"/>
    </location>
</feature>
<feature type="region of interest" description="Disordered" evidence="2">
    <location>
        <begin position="1"/>
        <end position="28"/>
    </location>
</feature>
<evidence type="ECO:0000259" key="5">
    <source>
        <dbReference type="Pfam" id="PF25963"/>
    </source>
</evidence>
<dbReference type="Gene3D" id="2.40.50.100">
    <property type="match status" value="1"/>
</dbReference>
<evidence type="ECO:0000256" key="2">
    <source>
        <dbReference type="SAM" id="MobiDB-lite"/>
    </source>
</evidence>
<dbReference type="InterPro" id="IPR050739">
    <property type="entry name" value="MFP"/>
</dbReference>
<dbReference type="InterPro" id="IPR058634">
    <property type="entry name" value="AaeA-lik-b-barrel"/>
</dbReference>
<evidence type="ECO:0000313" key="6">
    <source>
        <dbReference type="EMBL" id="MCK0530494.1"/>
    </source>
</evidence>
<dbReference type="EMBL" id="JALKHS010000005">
    <property type="protein sequence ID" value="MCK0530494.1"/>
    <property type="molecule type" value="Genomic_DNA"/>
</dbReference>
<gene>
    <name evidence="6" type="ORF">MU848_02725</name>
</gene>
<name>A0ABT0DTW3_9SPHN</name>
<evidence type="ECO:0000256" key="1">
    <source>
        <dbReference type="SAM" id="Coils"/>
    </source>
</evidence>
<dbReference type="Proteomes" id="UP001203512">
    <property type="component" value="Unassembled WGS sequence"/>
</dbReference>
<comment type="caution">
    <text evidence="6">The sequence shown here is derived from an EMBL/GenBank/DDBJ whole genome shotgun (WGS) entry which is preliminary data.</text>
</comment>
<evidence type="ECO:0000256" key="3">
    <source>
        <dbReference type="SAM" id="Phobius"/>
    </source>
</evidence>
<feature type="domain" description="p-hydroxybenzoic acid efflux pump subunit AaeA-like beta-barrel" evidence="5">
    <location>
        <begin position="276"/>
        <end position="368"/>
    </location>
</feature>
<accession>A0ABT0DTW3</accession>
<organism evidence="6 7">
    <name type="scientific">Sphingobium agri</name>
    <dbReference type="NCBI Taxonomy" id="2933566"/>
    <lineage>
        <taxon>Bacteria</taxon>
        <taxon>Pseudomonadati</taxon>
        <taxon>Pseudomonadota</taxon>
        <taxon>Alphaproteobacteria</taxon>
        <taxon>Sphingomonadales</taxon>
        <taxon>Sphingomonadaceae</taxon>
        <taxon>Sphingobium</taxon>
    </lineage>
</organism>
<sequence>MTEAKGPLTDRAEAGTLPDEDVHDSASSPKRRKLGLILGTAAVIVLIIGAIWFIRHQTYGKYQQSTEDAYLQADSVTVSARVSGYISEVLVHENQDVKPGQPLLRIEAPDYPAQAAQGQAQINLAAANAENAQALIGEQEAAIAQARAMLAAAQTKARFAAAEVARYTPLAASGAEPREKLATLRTQAAQAAQDVAAQRATTEGAERRIASLQAQIAQAKAQGQSARAQLEAAQRNVRDMVIRASVAGRVGDLSARVGQFVQPGLRLMSVVPVEQLYLEANFKETQLGLMRQGQPAEIEVDALPGMTLHGHVASLAPGTGAQFSLLPPQNATGNFTKIVQRVPVRIAIDADPSIKKLLLPGMSVGVSVDTRSAREELERLKNNQQVRREAAK</sequence>
<feature type="transmembrane region" description="Helical" evidence="3">
    <location>
        <begin position="34"/>
        <end position="54"/>
    </location>
</feature>
<dbReference type="InterPro" id="IPR058625">
    <property type="entry name" value="MdtA-like_BSH"/>
</dbReference>
<dbReference type="Pfam" id="PF25963">
    <property type="entry name" value="Beta-barrel_AAEA"/>
    <property type="match status" value="1"/>
</dbReference>
<proteinExistence type="predicted"/>
<dbReference type="PANTHER" id="PTHR30386:SF24">
    <property type="entry name" value="MULTIDRUG RESISTANCE EFFLUX PUMP"/>
    <property type="match status" value="1"/>
</dbReference>
<evidence type="ECO:0000313" key="7">
    <source>
        <dbReference type="Proteomes" id="UP001203512"/>
    </source>
</evidence>
<dbReference type="RefSeq" id="WP_247230108.1">
    <property type="nucleotide sequence ID" value="NZ_JALKHS010000005.1"/>
</dbReference>
<keyword evidence="3" id="KW-0472">Membrane</keyword>
<dbReference type="PRINTS" id="PR01490">
    <property type="entry name" value="RTXTOXIND"/>
</dbReference>
<protein>
    <submittedName>
        <fullName evidence="6">HlyD family secretion protein</fullName>
    </submittedName>
</protein>
<keyword evidence="3" id="KW-0812">Transmembrane</keyword>
<feature type="coiled-coil region" evidence="1">
    <location>
        <begin position="195"/>
        <end position="236"/>
    </location>
</feature>
<evidence type="ECO:0000259" key="4">
    <source>
        <dbReference type="Pfam" id="PF25917"/>
    </source>
</evidence>
<keyword evidence="7" id="KW-1185">Reference proteome</keyword>
<keyword evidence="3" id="KW-1133">Transmembrane helix</keyword>
<keyword evidence="1" id="KW-0175">Coiled coil</keyword>
<reference evidence="6 7" key="1">
    <citation type="submission" date="2022-04" db="EMBL/GenBank/DDBJ databases">
        <authorList>
            <person name="Huq M.A."/>
        </authorList>
    </citation>
    <scope>NUCLEOTIDE SEQUENCE [LARGE SCALE GENOMIC DNA]</scope>
    <source>
        <strain evidence="6 7">MAH-33</strain>
    </source>
</reference>
<dbReference type="PANTHER" id="PTHR30386">
    <property type="entry name" value="MEMBRANE FUSION SUBUNIT OF EMRAB-TOLC MULTIDRUG EFFLUX PUMP"/>
    <property type="match status" value="1"/>
</dbReference>